<dbReference type="InParanoid" id="A0A165PLM9"/>
<gene>
    <name evidence="2" type="ORF">NEOLEDRAFT_1073838</name>
</gene>
<reference evidence="2 3" key="1">
    <citation type="journal article" date="2016" name="Mol. Biol. Evol.">
        <title>Comparative Genomics of Early-Diverging Mushroom-Forming Fungi Provides Insights into the Origins of Lignocellulose Decay Capabilities.</title>
        <authorList>
            <person name="Nagy L.G."/>
            <person name="Riley R."/>
            <person name="Tritt A."/>
            <person name="Adam C."/>
            <person name="Daum C."/>
            <person name="Floudas D."/>
            <person name="Sun H."/>
            <person name="Yadav J.S."/>
            <person name="Pangilinan J."/>
            <person name="Larsson K.H."/>
            <person name="Matsuura K."/>
            <person name="Barry K."/>
            <person name="Labutti K."/>
            <person name="Kuo R."/>
            <person name="Ohm R.A."/>
            <person name="Bhattacharya S.S."/>
            <person name="Shirouzu T."/>
            <person name="Yoshinaga Y."/>
            <person name="Martin F.M."/>
            <person name="Grigoriev I.V."/>
            <person name="Hibbett D.S."/>
        </authorList>
    </citation>
    <scope>NUCLEOTIDE SEQUENCE [LARGE SCALE GENOMIC DNA]</scope>
    <source>
        <strain evidence="2 3">HHB14362 ss-1</strain>
    </source>
</reference>
<name>A0A165PLM9_9AGAM</name>
<evidence type="ECO:0000256" key="1">
    <source>
        <dbReference type="SAM" id="SignalP"/>
    </source>
</evidence>
<keyword evidence="1" id="KW-0732">Signal</keyword>
<dbReference type="EMBL" id="KV425609">
    <property type="protein sequence ID" value="KZT21213.1"/>
    <property type="molecule type" value="Genomic_DNA"/>
</dbReference>
<protein>
    <recommendedName>
        <fullName evidence="4">Tc1-like transposase DDE domain-containing protein</fullName>
    </recommendedName>
</protein>
<dbReference type="GO" id="GO:0003676">
    <property type="term" value="F:nucleic acid binding"/>
    <property type="evidence" value="ECO:0007669"/>
    <property type="project" value="InterPro"/>
</dbReference>
<evidence type="ECO:0000313" key="3">
    <source>
        <dbReference type="Proteomes" id="UP000076761"/>
    </source>
</evidence>
<dbReference type="OrthoDB" id="3226274at2759"/>
<feature type="chain" id="PRO_5007864155" description="Tc1-like transposase DDE domain-containing protein" evidence="1">
    <location>
        <begin position="18"/>
        <end position="69"/>
    </location>
</feature>
<keyword evidence="3" id="KW-1185">Reference proteome</keyword>
<dbReference type="STRING" id="1314782.A0A165PLM9"/>
<dbReference type="Proteomes" id="UP000076761">
    <property type="component" value="Unassembled WGS sequence"/>
</dbReference>
<proteinExistence type="predicted"/>
<evidence type="ECO:0000313" key="2">
    <source>
        <dbReference type="EMBL" id="KZT21213.1"/>
    </source>
</evidence>
<feature type="signal peptide" evidence="1">
    <location>
        <begin position="1"/>
        <end position="17"/>
    </location>
</feature>
<accession>A0A165PLM9</accession>
<organism evidence="2 3">
    <name type="scientific">Neolentinus lepideus HHB14362 ss-1</name>
    <dbReference type="NCBI Taxonomy" id="1314782"/>
    <lineage>
        <taxon>Eukaryota</taxon>
        <taxon>Fungi</taxon>
        <taxon>Dikarya</taxon>
        <taxon>Basidiomycota</taxon>
        <taxon>Agaricomycotina</taxon>
        <taxon>Agaricomycetes</taxon>
        <taxon>Gloeophyllales</taxon>
        <taxon>Gloeophyllaceae</taxon>
        <taxon>Neolentinus</taxon>
    </lineage>
</organism>
<dbReference type="InterPro" id="IPR036397">
    <property type="entry name" value="RNaseH_sf"/>
</dbReference>
<sequence>TKKFGGGSLMVWACVTGEVVGWICRINGIMTGPRYVEILDTHLCQTLNDYRMKPRHYFFQQDNDTKHCS</sequence>
<feature type="non-terminal residue" evidence="2">
    <location>
        <position position="1"/>
    </location>
</feature>
<evidence type="ECO:0008006" key="4">
    <source>
        <dbReference type="Google" id="ProtNLM"/>
    </source>
</evidence>
<dbReference type="Gene3D" id="3.30.420.10">
    <property type="entry name" value="Ribonuclease H-like superfamily/Ribonuclease H"/>
    <property type="match status" value="1"/>
</dbReference>
<dbReference type="AlphaFoldDB" id="A0A165PLM9"/>